<proteinExistence type="predicted"/>
<dbReference type="PANTHER" id="PTHR43857:SF1">
    <property type="entry name" value="YJGH FAMILY PROTEIN"/>
    <property type="match status" value="1"/>
</dbReference>
<dbReference type="CDD" id="cd06154">
    <property type="entry name" value="YjgF_YER057c_UK114_like_6"/>
    <property type="match status" value="1"/>
</dbReference>
<protein>
    <submittedName>
        <fullName evidence="1">RidA family protein</fullName>
    </submittedName>
</protein>
<dbReference type="RefSeq" id="WP_275632398.1">
    <property type="nucleotide sequence ID" value="NZ_JARGYD010000003.1"/>
</dbReference>
<evidence type="ECO:0000313" key="1">
    <source>
        <dbReference type="EMBL" id="MFC3145439.1"/>
    </source>
</evidence>
<comment type="caution">
    <text evidence="1">The sequence shown here is derived from an EMBL/GenBank/DDBJ whole genome shotgun (WGS) entry which is preliminary data.</text>
</comment>
<reference evidence="2" key="1">
    <citation type="journal article" date="2019" name="Int. J. Syst. Evol. Microbiol.">
        <title>The Global Catalogue of Microorganisms (GCM) 10K type strain sequencing project: providing services to taxonomists for standard genome sequencing and annotation.</title>
        <authorList>
            <consortium name="The Broad Institute Genomics Platform"/>
            <consortium name="The Broad Institute Genome Sequencing Center for Infectious Disease"/>
            <person name="Wu L."/>
            <person name="Ma J."/>
        </authorList>
    </citation>
    <scope>NUCLEOTIDE SEQUENCE [LARGE SCALE GENOMIC DNA]</scope>
    <source>
        <strain evidence="2">KCTC 52366</strain>
    </source>
</reference>
<dbReference type="Gene3D" id="3.30.1330.40">
    <property type="entry name" value="RutC-like"/>
    <property type="match status" value="1"/>
</dbReference>
<organism evidence="1 2">
    <name type="scientific">Psychromarinibacter halotolerans</name>
    <dbReference type="NCBI Taxonomy" id="1775175"/>
    <lineage>
        <taxon>Bacteria</taxon>
        <taxon>Pseudomonadati</taxon>
        <taxon>Pseudomonadota</taxon>
        <taxon>Alphaproteobacteria</taxon>
        <taxon>Rhodobacterales</taxon>
        <taxon>Paracoccaceae</taxon>
        <taxon>Psychromarinibacter</taxon>
    </lineage>
</organism>
<dbReference type="Pfam" id="PF01042">
    <property type="entry name" value="Ribonuc_L-PSP"/>
    <property type="match status" value="1"/>
</dbReference>
<dbReference type="Proteomes" id="UP001595632">
    <property type="component" value="Unassembled WGS sequence"/>
</dbReference>
<dbReference type="SUPFAM" id="SSF55298">
    <property type="entry name" value="YjgF-like"/>
    <property type="match status" value="1"/>
</dbReference>
<dbReference type="InterPro" id="IPR035959">
    <property type="entry name" value="RutC-like_sf"/>
</dbReference>
<name>A0ABV7GUU7_9RHOB</name>
<keyword evidence="2" id="KW-1185">Reference proteome</keyword>
<accession>A0ABV7GUU7</accession>
<dbReference type="InterPro" id="IPR006175">
    <property type="entry name" value="YjgF/YER057c/UK114"/>
</dbReference>
<dbReference type="PANTHER" id="PTHR43857">
    <property type="entry name" value="BLR7761 PROTEIN"/>
    <property type="match status" value="1"/>
</dbReference>
<gene>
    <name evidence="1" type="ORF">ACFOGP_22150</name>
</gene>
<dbReference type="EMBL" id="JBHRTB010000010">
    <property type="protein sequence ID" value="MFC3145439.1"/>
    <property type="molecule type" value="Genomic_DNA"/>
</dbReference>
<sequence>MSPVKRVFSGTPYEARIGYCRAVLAGGFVHVAGTTGADLETGDMPDDVVAQCRNALDRIGSALAEVGARFEDAVRVRYILPNPDDFEPCWPLLRERFGDNPPVATMIVSGLLDPSMKIEIELMVLAPPDA</sequence>
<evidence type="ECO:0000313" key="2">
    <source>
        <dbReference type="Proteomes" id="UP001595632"/>
    </source>
</evidence>